<reference evidence="9 10" key="1">
    <citation type="submission" date="2020-03" db="EMBL/GenBank/DDBJ databases">
        <title>Genomic Encyclopedia of Type Strains, Phase IV (KMG-IV): sequencing the most valuable type-strain genomes for metagenomic binning, comparative biology and taxonomic classification.</title>
        <authorList>
            <person name="Goeker M."/>
        </authorList>
    </citation>
    <scope>NUCLEOTIDE SEQUENCE [LARGE SCALE GENOMIC DNA]</scope>
    <source>
        <strain evidence="9 10">DSM 5718</strain>
    </source>
</reference>
<dbReference type="EMBL" id="JAASRN010000001">
    <property type="protein sequence ID" value="NIK73385.1"/>
    <property type="molecule type" value="Genomic_DNA"/>
</dbReference>
<evidence type="ECO:0000259" key="8">
    <source>
        <dbReference type="SMART" id="SM00752"/>
    </source>
</evidence>
<organism evidence="9 10">
    <name type="scientific">Thermonema lapsum</name>
    <dbReference type="NCBI Taxonomy" id="28195"/>
    <lineage>
        <taxon>Bacteria</taxon>
        <taxon>Pseudomonadati</taxon>
        <taxon>Bacteroidota</taxon>
        <taxon>Cytophagia</taxon>
        <taxon>Cytophagales</taxon>
        <taxon>Thermonemataceae</taxon>
        <taxon>Thermonema</taxon>
    </lineage>
</organism>
<dbReference type="PANTHER" id="PTHR12639:SF7">
    <property type="entry name" value="HTTM DOMAIN-CONTAINING PROTEIN"/>
    <property type="match status" value="1"/>
</dbReference>
<dbReference type="Pfam" id="PF05090">
    <property type="entry name" value="HTTM"/>
    <property type="match status" value="1"/>
</dbReference>
<evidence type="ECO:0000256" key="5">
    <source>
        <dbReference type="ARBA" id="ARBA00023157"/>
    </source>
</evidence>
<evidence type="ECO:0000313" key="10">
    <source>
        <dbReference type="Proteomes" id="UP000537126"/>
    </source>
</evidence>
<dbReference type="InterPro" id="IPR007782">
    <property type="entry name" value="VKG_COase"/>
</dbReference>
<evidence type="ECO:0000256" key="1">
    <source>
        <dbReference type="ARBA" id="ARBA00004127"/>
    </source>
</evidence>
<evidence type="ECO:0000256" key="6">
    <source>
        <dbReference type="ARBA" id="ARBA00023239"/>
    </source>
</evidence>
<keyword evidence="4 7" id="KW-0472">Membrane</keyword>
<keyword evidence="2 7" id="KW-0812">Transmembrane</keyword>
<feature type="transmembrane region" description="Helical" evidence="7">
    <location>
        <begin position="206"/>
        <end position="227"/>
    </location>
</feature>
<evidence type="ECO:0000256" key="4">
    <source>
        <dbReference type="ARBA" id="ARBA00023136"/>
    </source>
</evidence>
<keyword evidence="10" id="KW-1185">Reference proteome</keyword>
<dbReference type="InterPro" id="IPR053934">
    <property type="entry name" value="HTTM_dom"/>
</dbReference>
<dbReference type="Proteomes" id="UP000537126">
    <property type="component" value="Unassembled WGS sequence"/>
</dbReference>
<evidence type="ECO:0000313" key="9">
    <source>
        <dbReference type="EMBL" id="NIK73385.1"/>
    </source>
</evidence>
<feature type="transmembrane region" description="Helical" evidence="7">
    <location>
        <begin position="300"/>
        <end position="319"/>
    </location>
</feature>
<dbReference type="SMART" id="SM00752">
    <property type="entry name" value="HTTM"/>
    <property type="match status" value="1"/>
</dbReference>
<dbReference type="PANTHER" id="PTHR12639">
    <property type="entry name" value="VITAMIN K-DEPENDENT GAMMA-CARBOXYLASE"/>
    <property type="match status" value="1"/>
</dbReference>
<feature type="transmembrane region" description="Helical" evidence="7">
    <location>
        <begin position="21"/>
        <end position="42"/>
    </location>
</feature>
<gene>
    <name evidence="9" type="ORF">FHS56_000871</name>
</gene>
<comment type="caution">
    <text evidence="9">The sequence shown here is derived from an EMBL/GenBank/DDBJ whole genome shotgun (WGS) entry which is preliminary data.</text>
</comment>
<dbReference type="GO" id="GO:0008488">
    <property type="term" value="F:gamma-glutamyl carboxylase activity"/>
    <property type="evidence" value="ECO:0007669"/>
    <property type="project" value="InterPro"/>
</dbReference>
<dbReference type="InterPro" id="IPR011020">
    <property type="entry name" value="HTTM-like"/>
</dbReference>
<feature type="transmembrane region" description="Helical" evidence="7">
    <location>
        <begin position="234"/>
        <end position="267"/>
    </location>
</feature>
<comment type="subcellular location">
    <subcellularLocation>
        <location evidence="1">Endomembrane system</location>
        <topology evidence="1">Multi-pass membrane protein</topology>
    </subcellularLocation>
</comment>
<sequence length="457" mass="54268">MHLKQLMYSITKPVSVAPLATFRFIFGIAMFISTLRFLWMGWVQDHYIAPKLHFHYFGFEWIEPAPAWALYAIHGLMLAASLGIAAGYRYRLSALLFFLCFTYTELIDITYYLNHYYFVSIVSFVMIFLPAHVNYSLDARWGIVQAAQYVERWQVGIIRLLLAIVYFYAGIAKINDEWLLHALPLRIWLPAHNDMPLLGPAFNYPLTAYLFSWAGMVYDTLIPFFLLHRRTRPFAYGVVLFFHGVTGYLFQIGMFPLIMSASVLVFFSSEWHERRWKQWLAGWHVPVHDFRPASYPHIQYAFWALFLAFQILFPWRYLFYPGNLFWTEDGFRFSWRVMLIEKAGSATFFVKDRQSGHEWVVDNREFLNTHQEKQMAMQPDLILEYAHYLHDYYEKQGISDPIIRAEVYVTLNGRPSTLYFPPDLDLSRLKDSWEPRRWLYPAPPLEEPIFHDIFKFF</sequence>
<dbReference type="Pfam" id="PF22777">
    <property type="entry name" value="VKGC_lumenal_dom"/>
    <property type="match status" value="1"/>
</dbReference>
<keyword evidence="6" id="KW-0456">Lyase</keyword>
<feature type="transmembrane region" description="Helical" evidence="7">
    <location>
        <begin position="95"/>
        <end position="112"/>
    </location>
</feature>
<feature type="transmembrane region" description="Helical" evidence="7">
    <location>
        <begin position="118"/>
        <end position="137"/>
    </location>
</feature>
<feature type="domain" description="HTTM-like" evidence="8">
    <location>
        <begin position="11"/>
        <end position="271"/>
    </location>
</feature>
<dbReference type="InterPro" id="IPR053935">
    <property type="entry name" value="VKGC_lumenal_dom"/>
</dbReference>
<name>A0A846MPK0_9BACT</name>
<evidence type="ECO:0000256" key="2">
    <source>
        <dbReference type="ARBA" id="ARBA00022692"/>
    </source>
</evidence>
<feature type="transmembrane region" description="Helical" evidence="7">
    <location>
        <begin position="68"/>
        <end position="88"/>
    </location>
</feature>
<proteinExistence type="predicted"/>
<evidence type="ECO:0000256" key="3">
    <source>
        <dbReference type="ARBA" id="ARBA00022989"/>
    </source>
</evidence>
<protein>
    <submittedName>
        <fullName evidence="9">Putative membrane protein YphA (DoxX/SURF4 family)</fullName>
    </submittedName>
</protein>
<dbReference type="RefSeq" id="WP_243844140.1">
    <property type="nucleotide sequence ID" value="NZ_JAASRN010000001.1"/>
</dbReference>
<keyword evidence="5" id="KW-1015">Disulfide bond</keyword>
<keyword evidence="3 7" id="KW-1133">Transmembrane helix</keyword>
<feature type="transmembrane region" description="Helical" evidence="7">
    <location>
        <begin position="157"/>
        <end position="174"/>
    </location>
</feature>
<evidence type="ECO:0000256" key="7">
    <source>
        <dbReference type="SAM" id="Phobius"/>
    </source>
</evidence>
<dbReference type="GO" id="GO:0019842">
    <property type="term" value="F:vitamin binding"/>
    <property type="evidence" value="ECO:0007669"/>
    <property type="project" value="TreeGrafter"/>
</dbReference>
<dbReference type="AlphaFoldDB" id="A0A846MPK0"/>
<dbReference type="GO" id="GO:0012505">
    <property type="term" value="C:endomembrane system"/>
    <property type="evidence" value="ECO:0007669"/>
    <property type="project" value="UniProtKB-SubCell"/>
</dbReference>
<accession>A0A846MPK0</accession>